<evidence type="ECO:0000313" key="1">
    <source>
        <dbReference type="EMBL" id="CAF1044833.1"/>
    </source>
</evidence>
<dbReference type="Proteomes" id="UP000663854">
    <property type="component" value="Unassembled WGS sequence"/>
</dbReference>
<evidence type="ECO:0000313" key="3">
    <source>
        <dbReference type="Proteomes" id="UP000663854"/>
    </source>
</evidence>
<keyword evidence="4" id="KW-1185">Reference proteome</keyword>
<accession>A0A814JY66</accession>
<dbReference type="AlphaFoldDB" id="A0A814JY66"/>
<sequence>MLGRISNTEGLNRSSYELTTSGLYRNDNTTSRVDRYKYNLSSYDVLEPMADKYASIETTVAAHEWTNDTVINTNSPQETNYYLEKSCTDIYRDPNPKIIRQPLKQRVLVRYLQLPSLPPPGPLIIKEVRPPPPPPLVIREHASTLRQQPPLILRERPPTLPKRIPSERITRHLPAMPTPPRSVIIERYPSLAEIPRDIIIERWIPYGPQRQNERRTVVERAPPAIEYPPPQNTIVIYGMYALRRKKLRRNPENPADYIARYGGSLLDSATLVQMARNAGVHEDISPPDTHLEYI</sequence>
<dbReference type="EMBL" id="CAJNOL010000786">
    <property type="protein sequence ID" value="CAF1199120.1"/>
    <property type="molecule type" value="Genomic_DNA"/>
</dbReference>
<dbReference type="Proteomes" id="UP000663870">
    <property type="component" value="Unassembled WGS sequence"/>
</dbReference>
<protein>
    <submittedName>
        <fullName evidence="1">Uncharacterized protein</fullName>
    </submittedName>
</protein>
<evidence type="ECO:0000313" key="4">
    <source>
        <dbReference type="Proteomes" id="UP000663870"/>
    </source>
</evidence>
<comment type="caution">
    <text evidence="1">The sequence shown here is derived from an EMBL/GenBank/DDBJ whole genome shotgun (WGS) entry which is preliminary data.</text>
</comment>
<reference evidence="1" key="1">
    <citation type="submission" date="2021-02" db="EMBL/GenBank/DDBJ databases">
        <authorList>
            <person name="Nowell W R."/>
        </authorList>
    </citation>
    <scope>NUCLEOTIDE SEQUENCE</scope>
</reference>
<dbReference type="EMBL" id="CAJNOH010000454">
    <property type="protein sequence ID" value="CAF1044833.1"/>
    <property type="molecule type" value="Genomic_DNA"/>
</dbReference>
<name>A0A814JY66_9BILA</name>
<evidence type="ECO:0000313" key="2">
    <source>
        <dbReference type="EMBL" id="CAF1199120.1"/>
    </source>
</evidence>
<gene>
    <name evidence="2" type="ORF">JXQ802_LOCUS24315</name>
    <name evidence="1" type="ORF">PYM288_LOCUS16837</name>
</gene>
<organism evidence="1 3">
    <name type="scientific">Rotaria sordida</name>
    <dbReference type="NCBI Taxonomy" id="392033"/>
    <lineage>
        <taxon>Eukaryota</taxon>
        <taxon>Metazoa</taxon>
        <taxon>Spiralia</taxon>
        <taxon>Gnathifera</taxon>
        <taxon>Rotifera</taxon>
        <taxon>Eurotatoria</taxon>
        <taxon>Bdelloidea</taxon>
        <taxon>Philodinida</taxon>
        <taxon>Philodinidae</taxon>
        <taxon>Rotaria</taxon>
    </lineage>
</organism>
<proteinExistence type="predicted"/>